<evidence type="ECO:0000313" key="1">
    <source>
        <dbReference type="EMBL" id="SVE32248.1"/>
    </source>
</evidence>
<name>A0A383CKV6_9ZZZZ</name>
<protein>
    <submittedName>
        <fullName evidence="1">Uncharacterized protein</fullName>
    </submittedName>
</protein>
<dbReference type="EMBL" id="UINC01209289">
    <property type="protein sequence ID" value="SVE32248.1"/>
    <property type="molecule type" value="Genomic_DNA"/>
</dbReference>
<reference evidence="1" key="1">
    <citation type="submission" date="2018-05" db="EMBL/GenBank/DDBJ databases">
        <authorList>
            <person name="Lanie J.A."/>
            <person name="Ng W.-L."/>
            <person name="Kazmierczak K.M."/>
            <person name="Andrzejewski T.M."/>
            <person name="Davidsen T.M."/>
            <person name="Wayne K.J."/>
            <person name="Tettelin H."/>
            <person name="Glass J.I."/>
            <person name="Rusch D."/>
            <person name="Podicherti R."/>
            <person name="Tsui H.-C.T."/>
            <person name="Winkler M.E."/>
        </authorList>
    </citation>
    <scope>NUCLEOTIDE SEQUENCE</scope>
</reference>
<accession>A0A383CKV6</accession>
<proteinExistence type="predicted"/>
<sequence length="51" mass="5603">MDDAVSEWVIGMHDHLCLGRDEGAALDRGDYSTLGRFLHGTFKNGVQNPSL</sequence>
<dbReference type="AlphaFoldDB" id="A0A383CKV6"/>
<organism evidence="1">
    <name type="scientific">marine metagenome</name>
    <dbReference type="NCBI Taxonomy" id="408172"/>
    <lineage>
        <taxon>unclassified sequences</taxon>
        <taxon>metagenomes</taxon>
        <taxon>ecological metagenomes</taxon>
    </lineage>
</organism>
<feature type="non-terminal residue" evidence="1">
    <location>
        <position position="51"/>
    </location>
</feature>
<gene>
    <name evidence="1" type="ORF">METZ01_LOCUS485102</name>
</gene>